<sequence>MRISRPFQRPQPTGQLGDPAPIIRQRIRECQCGDNSRHCPRCDSRGWLMPIYWPDLVATALVTMMAIVTALGLLAL</sequence>
<keyword evidence="1" id="KW-0472">Membrane</keyword>
<proteinExistence type="predicted"/>
<keyword evidence="1" id="KW-1133">Transmembrane helix</keyword>
<protein>
    <submittedName>
        <fullName evidence="2">Uncharacterized protein</fullName>
    </submittedName>
</protein>
<keyword evidence="3" id="KW-1185">Reference proteome</keyword>
<organism evidence="2 3">
    <name type="scientific">Sphingomonas changnyeongensis</name>
    <dbReference type="NCBI Taxonomy" id="2698679"/>
    <lineage>
        <taxon>Bacteria</taxon>
        <taxon>Pseudomonadati</taxon>
        <taxon>Pseudomonadota</taxon>
        <taxon>Alphaproteobacteria</taxon>
        <taxon>Sphingomonadales</taxon>
        <taxon>Sphingomonadaceae</taxon>
        <taxon>Sphingomonas</taxon>
    </lineage>
</organism>
<evidence type="ECO:0000313" key="2">
    <source>
        <dbReference type="EMBL" id="QHL90684.1"/>
    </source>
</evidence>
<dbReference type="Proteomes" id="UP000464468">
    <property type="component" value="Chromosome"/>
</dbReference>
<dbReference type="RefSeq" id="WP_160592611.1">
    <property type="nucleotide sequence ID" value="NZ_CP047895.1"/>
</dbReference>
<keyword evidence="1" id="KW-0812">Transmembrane</keyword>
<dbReference type="EMBL" id="CP047895">
    <property type="protein sequence ID" value="QHL90684.1"/>
    <property type="molecule type" value="Genomic_DNA"/>
</dbReference>
<name>A0A7Z2NWH2_9SPHN</name>
<feature type="transmembrane region" description="Helical" evidence="1">
    <location>
        <begin position="51"/>
        <end position="75"/>
    </location>
</feature>
<dbReference type="AlphaFoldDB" id="A0A7Z2NWH2"/>
<reference evidence="2 3" key="1">
    <citation type="submission" date="2020-01" db="EMBL/GenBank/DDBJ databases">
        <title>Sphingomonas sp. C33 whole genome sequece.</title>
        <authorList>
            <person name="Park C."/>
        </authorList>
    </citation>
    <scope>NUCLEOTIDE SEQUENCE [LARGE SCALE GENOMIC DNA]</scope>
    <source>
        <strain evidence="2 3">C33</strain>
    </source>
</reference>
<evidence type="ECO:0000256" key="1">
    <source>
        <dbReference type="SAM" id="Phobius"/>
    </source>
</evidence>
<gene>
    <name evidence="2" type="ORF">GVO57_07355</name>
</gene>
<accession>A0A7Z2NWH2</accession>
<evidence type="ECO:0000313" key="3">
    <source>
        <dbReference type="Proteomes" id="UP000464468"/>
    </source>
</evidence>
<dbReference type="KEGG" id="schy:GVO57_07355"/>